<accession>A0A411BKG4</accession>
<organism evidence="1 2">
    <name type="scientific">Vibrio phage VspSw_1</name>
    <dbReference type="NCBI Taxonomy" id="2484249"/>
    <lineage>
        <taxon>Viruses</taxon>
        <taxon>Duplodnaviria</taxon>
        <taxon>Heunggongvirae</taxon>
        <taxon>Uroviricota</taxon>
        <taxon>Caudoviricetes</taxon>
        <taxon>Demerecviridae</taxon>
        <taxon>Pogseptimavirus</taxon>
        <taxon>Pogseptimavirus VspSw1</taxon>
    </lineage>
</organism>
<keyword evidence="2" id="KW-1185">Reference proteome</keyword>
<dbReference type="Proteomes" id="UP000290327">
    <property type="component" value="Segment"/>
</dbReference>
<proteinExistence type="predicted"/>
<evidence type="ECO:0000313" key="2">
    <source>
        <dbReference type="Proteomes" id="UP000290327"/>
    </source>
</evidence>
<protein>
    <submittedName>
        <fullName evidence="1">Uncharacterized protein</fullName>
    </submittedName>
</protein>
<dbReference type="EMBL" id="MH925094">
    <property type="protein sequence ID" value="QAY02121.1"/>
    <property type="molecule type" value="Genomic_DNA"/>
</dbReference>
<sequence length="136" mass="15424">MKIKTMSRGYNPSIKISNMSVSLFIRMQDGETYQVGVIRRPLSNLGYGHALITNGDYNSKNVTLEQITKHLKDAYEHILGLDPKSVSYFDFSVGILDYHHGRLLWSAKSTDNEDIHATLRSFKTLVKNSFAVSKLQ</sequence>
<gene>
    <name evidence="1" type="ORF">VspSw1_48</name>
</gene>
<name>A0A411BKG4_9CAUD</name>
<evidence type="ECO:0000313" key="1">
    <source>
        <dbReference type="EMBL" id="QAY02121.1"/>
    </source>
</evidence>
<reference evidence="1 2" key="1">
    <citation type="submission" date="2018-09" db="EMBL/GenBank/DDBJ databases">
        <title>Characterization and complete genomic analysis of VspSw_1.</title>
        <authorList>
            <person name="Chen L."/>
        </authorList>
    </citation>
    <scope>NUCLEOTIDE SEQUENCE [LARGE SCALE GENOMIC DNA]</scope>
</reference>